<dbReference type="PANTHER" id="PTHR34180">
    <property type="entry name" value="PEPTIDASE C45"/>
    <property type="match status" value="1"/>
</dbReference>
<protein>
    <recommendedName>
        <fullName evidence="1">Peptidase C45 hydrolase domain-containing protein</fullName>
    </recommendedName>
</protein>
<gene>
    <name evidence="2" type="ORF">TEA_024768</name>
</gene>
<dbReference type="PANTHER" id="PTHR34180:SF1">
    <property type="entry name" value="BETA-ALANYL-DOPAMINE_CARCININE HYDROLASE"/>
    <property type="match status" value="1"/>
</dbReference>
<dbReference type="NCBIfam" id="NF040521">
    <property type="entry name" value="C45_proenzyme"/>
    <property type="match status" value="1"/>
</dbReference>
<evidence type="ECO:0000313" key="3">
    <source>
        <dbReference type="Proteomes" id="UP000306102"/>
    </source>
</evidence>
<evidence type="ECO:0000313" key="2">
    <source>
        <dbReference type="EMBL" id="THG23053.1"/>
    </source>
</evidence>
<comment type="caution">
    <text evidence="2">The sequence shown here is derived from an EMBL/GenBank/DDBJ whole genome shotgun (WGS) entry which is preliminary data.</text>
</comment>
<dbReference type="STRING" id="542762.A0A4S4F0V0"/>
<dbReference type="InterPro" id="IPR047794">
    <property type="entry name" value="C45_proenzyme-like"/>
</dbReference>
<dbReference type="EMBL" id="SDRB02000534">
    <property type="protein sequence ID" value="THG23053.1"/>
    <property type="molecule type" value="Genomic_DNA"/>
</dbReference>
<dbReference type="Pfam" id="PF03417">
    <property type="entry name" value="AAT"/>
    <property type="match status" value="1"/>
</dbReference>
<keyword evidence="3" id="KW-1185">Reference proteome</keyword>
<dbReference type="Gene3D" id="3.60.60.10">
    <property type="entry name" value="Penicillin V Acylase, Chain A"/>
    <property type="match status" value="1"/>
</dbReference>
<dbReference type="AlphaFoldDB" id="A0A4S4F0V0"/>
<dbReference type="Proteomes" id="UP000306102">
    <property type="component" value="Unassembled WGS sequence"/>
</dbReference>
<accession>A0A4S4F0V0</accession>
<evidence type="ECO:0000259" key="1">
    <source>
        <dbReference type="Pfam" id="PF03417"/>
    </source>
</evidence>
<organism evidence="2 3">
    <name type="scientific">Camellia sinensis var. sinensis</name>
    <name type="common">China tea</name>
    <dbReference type="NCBI Taxonomy" id="542762"/>
    <lineage>
        <taxon>Eukaryota</taxon>
        <taxon>Viridiplantae</taxon>
        <taxon>Streptophyta</taxon>
        <taxon>Embryophyta</taxon>
        <taxon>Tracheophyta</taxon>
        <taxon>Spermatophyta</taxon>
        <taxon>Magnoliopsida</taxon>
        <taxon>eudicotyledons</taxon>
        <taxon>Gunneridae</taxon>
        <taxon>Pentapetalae</taxon>
        <taxon>asterids</taxon>
        <taxon>Ericales</taxon>
        <taxon>Theaceae</taxon>
        <taxon>Camellia</taxon>
    </lineage>
</organism>
<proteinExistence type="predicted"/>
<dbReference type="InterPro" id="IPR047801">
    <property type="entry name" value="Peptidase_C45"/>
</dbReference>
<name>A0A4S4F0V0_CAMSN</name>
<dbReference type="InterPro" id="IPR005079">
    <property type="entry name" value="Peptidase_C45_hydrolase"/>
</dbReference>
<feature type="domain" description="Peptidase C45 hydrolase" evidence="1">
    <location>
        <begin position="135"/>
        <end position="347"/>
    </location>
</feature>
<reference evidence="2 3" key="1">
    <citation type="journal article" date="2018" name="Proc. Natl. Acad. Sci. U.S.A.">
        <title>Draft genome sequence of Camellia sinensis var. sinensis provides insights into the evolution of the tea genome and tea quality.</title>
        <authorList>
            <person name="Wei C."/>
            <person name="Yang H."/>
            <person name="Wang S."/>
            <person name="Zhao J."/>
            <person name="Liu C."/>
            <person name="Gao L."/>
            <person name="Xia E."/>
            <person name="Lu Y."/>
            <person name="Tai Y."/>
            <person name="She G."/>
            <person name="Sun J."/>
            <person name="Cao H."/>
            <person name="Tong W."/>
            <person name="Gao Q."/>
            <person name="Li Y."/>
            <person name="Deng W."/>
            <person name="Jiang X."/>
            <person name="Wang W."/>
            <person name="Chen Q."/>
            <person name="Zhang S."/>
            <person name="Li H."/>
            <person name="Wu J."/>
            <person name="Wang P."/>
            <person name="Li P."/>
            <person name="Shi C."/>
            <person name="Zheng F."/>
            <person name="Jian J."/>
            <person name="Huang B."/>
            <person name="Shan D."/>
            <person name="Shi M."/>
            <person name="Fang C."/>
            <person name="Yue Y."/>
            <person name="Li F."/>
            <person name="Li D."/>
            <person name="Wei S."/>
            <person name="Han B."/>
            <person name="Jiang C."/>
            <person name="Yin Y."/>
            <person name="Xia T."/>
            <person name="Zhang Z."/>
            <person name="Bennetzen J.L."/>
            <person name="Zhao S."/>
            <person name="Wan X."/>
        </authorList>
    </citation>
    <scope>NUCLEOTIDE SEQUENCE [LARGE SCALE GENOMIC DNA]</scope>
    <source>
        <strain evidence="3">cv. Shuchazao</strain>
        <tissue evidence="2">Leaf</tissue>
    </source>
</reference>
<sequence length="428" mass="47678">MESSSMEQEKLPIFEVGPCENGYHLGFLIGKRFSKQIRSRLATDLILQNQLLPFSQTPQFQPLLKSLSDSNRNKFPTYWDELLGTAQGSGVAVLNLILLNFRKEILPFIPKTATNSNVDHTTDDDCFDVLVVSESMAIAAHNEDANVALLGHTATLSNGLSFTAYTYAGELPSCAFGFNNHGLAFTLNSVPPSENEIVSGAIGRNFISRDLLEATSMDDALTRIHSSNASIGHSYNLIDISTRRILNVETASRDRVSVKEVGAIPFFHANMYLHLQIQQVRDENSLRRQKRAALLPKQSKLDFLSLLGDTDDTKYPIYMTGPILYTLCTGMIDLDEETLSIIEGNPKEGQVTHVLKMMSGRGQERGGRGGRCGRPRQGVNEVSVHEVPVQEEGFNQANASTKQTKLMWPSQWGKRKYQNKQFKPQWVP</sequence>